<organism evidence="2 3">
    <name type="scientific">Bursaphelenchus okinawaensis</name>
    <dbReference type="NCBI Taxonomy" id="465554"/>
    <lineage>
        <taxon>Eukaryota</taxon>
        <taxon>Metazoa</taxon>
        <taxon>Ecdysozoa</taxon>
        <taxon>Nematoda</taxon>
        <taxon>Chromadorea</taxon>
        <taxon>Rhabditida</taxon>
        <taxon>Tylenchina</taxon>
        <taxon>Tylenchomorpha</taxon>
        <taxon>Aphelenchoidea</taxon>
        <taxon>Aphelenchoididae</taxon>
        <taxon>Bursaphelenchus</taxon>
    </lineage>
</organism>
<reference evidence="2" key="1">
    <citation type="submission" date="2020-09" db="EMBL/GenBank/DDBJ databases">
        <authorList>
            <person name="Kikuchi T."/>
        </authorList>
    </citation>
    <scope>NUCLEOTIDE SEQUENCE</scope>
    <source>
        <strain evidence="2">SH1</strain>
    </source>
</reference>
<evidence type="ECO:0008006" key="4">
    <source>
        <dbReference type="Google" id="ProtNLM"/>
    </source>
</evidence>
<keyword evidence="3" id="KW-1185">Reference proteome</keyword>
<gene>
    <name evidence="2" type="ORF">BOKJ2_LOCUS84</name>
</gene>
<feature type="chain" id="PRO_5036408181" description="Galectin" evidence="1">
    <location>
        <begin position="18"/>
        <end position="153"/>
    </location>
</feature>
<evidence type="ECO:0000256" key="1">
    <source>
        <dbReference type="SAM" id="SignalP"/>
    </source>
</evidence>
<keyword evidence="1" id="KW-0732">Signal</keyword>
<feature type="signal peptide" evidence="1">
    <location>
        <begin position="1"/>
        <end position="17"/>
    </location>
</feature>
<dbReference type="Proteomes" id="UP000783686">
    <property type="component" value="Unassembled WGS sequence"/>
</dbReference>
<sequence>MFVQILLILTFIPFASAWDYHDTIYPLKEPLKVGQNLTIGVHPHGKKDFGVDFLCSDIDVIFHMHCFYESGVSPYTTCIAYKDKKPHNQWIKVKTVYIDQKNVFQISYESKDQIRYNINGEEFVFDIKIDNGQDIIAFSAVMKPNVTFVRQDF</sequence>
<dbReference type="EMBL" id="CAJFDH010000001">
    <property type="protein sequence ID" value="CAD5205400.1"/>
    <property type="molecule type" value="Genomic_DNA"/>
</dbReference>
<proteinExistence type="predicted"/>
<name>A0A811JPX6_9BILA</name>
<dbReference type="EMBL" id="CAJFCW020000001">
    <property type="protein sequence ID" value="CAG9077169.1"/>
    <property type="molecule type" value="Genomic_DNA"/>
</dbReference>
<protein>
    <recommendedName>
        <fullName evidence="4">Galectin</fullName>
    </recommendedName>
</protein>
<accession>A0A811JPX6</accession>
<evidence type="ECO:0000313" key="3">
    <source>
        <dbReference type="Proteomes" id="UP000614601"/>
    </source>
</evidence>
<comment type="caution">
    <text evidence="2">The sequence shown here is derived from an EMBL/GenBank/DDBJ whole genome shotgun (WGS) entry which is preliminary data.</text>
</comment>
<evidence type="ECO:0000313" key="2">
    <source>
        <dbReference type="EMBL" id="CAD5205400.1"/>
    </source>
</evidence>
<dbReference type="Proteomes" id="UP000614601">
    <property type="component" value="Unassembled WGS sequence"/>
</dbReference>
<dbReference type="AlphaFoldDB" id="A0A811JPX6"/>